<evidence type="ECO:0000256" key="10">
    <source>
        <dbReference type="SAM" id="Coils"/>
    </source>
</evidence>
<dbReference type="InterPro" id="IPR020454">
    <property type="entry name" value="DAG/PE-bd"/>
</dbReference>
<keyword evidence="2" id="KW-0479">Metal-binding</keyword>
<dbReference type="PANTHER" id="PTHR15735">
    <property type="entry name" value="FCH AND DOUBLE SH3 DOMAINS PROTEIN"/>
    <property type="match status" value="1"/>
</dbReference>
<feature type="compositionally biased region" description="Gly residues" evidence="11">
    <location>
        <begin position="682"/>
        <end position="692"/>
    </location>
</feature>
<dbReference type="InterPro" id="IPR031160">
    <property type="entry name" value="F_BAR_dom"/>
</dbReference>
<keyword evidence="1 8" id="KW-0728">SH3 domain</keyword>
<feature type="compositionally biased region" description="Polar residues" evidence="11">
    <location>
        <begin position="77"/>
        <end position="87"/>
    </location>
</feature>
<evidence type="ECO:0000256" key="2">
    <source>
        <dbReference type="ARBA" id="ARBA00022723"/>
    </source>
</evidence>
<dbReference type="OrthoDB" id="8783038at2759"/>
<accession>A0A2T2ZWX2</accession>
<dbReference type="GO" id="GO:0030833">
    <property type="term" value="P:regulation of actin filament polymerization"/>
    <property type="evidence" value="ECO:0007669"/>
    <property type="project" value="TreeGrafter"/>
</dbReference>
<dbReference type="STRING" id="2025994.A0A2T2ZWX2"/>
<evidence type="ECO:0000256" key="6">
    <source>
        <dbReference type="ARBA" id="ARBA00061387"/>
    </source>
</evidence>
<evidence type="ECO:0000313" key="16">
    <source>
        <dbReference type="Proteomes" id="UP000241462"/>
    </source>
</evidence>
<feature type="domain" description="SH3" evidence="12">
    <location>
        <begin position="708"/>
        <end position="766"/>
    </location>
</feature>
<dbReference type="SUPFAM" id="SSF50044">
    <property type="entry name" value="SH3-domain"/>
    <property type="match status" value="2"/>
</dbReference>
<dbReference type="PROSITE" id="PS50002">
    <property type="entry name" value="SH3"/>
    <property type="match status" value="2"/>
</dbReference>
<dbReference type="InParanoid" id="A0A2T2ZWX2"/>
<evidence type="ECO:0000256" key="11">
    <source>
        <dbReference type="SAM" id="MobiDB-lite"/>
    </source>
</evidence>
<feature type="region of interest" description="Disordered" evidence="11">
    <location>
        <begin position="650"/>
        <end position="703"/>
    </location>
</feature>
<dbReference type="FunFam" id="2.30.30.40:FF:000161">
    <property type="entry name" value="Actin polymerization protein Bzz1"/>
    <property type="match status" value="1"/>
</dbReference>
<evidence type="ECO:0000256" key="9">
    <source>
        <dbReference type="PROSITE-ProRule" id="PRU01077"/>
    </source>
</evidence>
<dbReference type="PROSITE" id="PS51741">
    <property type="entry name" value="F_BAR"/>
    <property type="match status" value="1"/>
</dbReference>
<feature type="compositionally biased region" description="Polar residues" evidence="11">
    <location>
        <begin position="661"/>
        <end position="672"/>
    </location>
</feature>
<dbReference type="CDD" id="cd20824">
    <property type="entry name" value="C1_SpBZZ1-like"/>
    <property type="match status" value="1"/>
</dbReference>
<dbReference type="InterPro" id="IPR001452">
    <property type="entry name" value="SH3_domain"/>
</dbReference>
<dbReference type="FunFam" id="1.20.1270.60:FF:000060">
    <property type="entry name" value="Actin polymerization protein Bzz1"/>
    <property type="match status" value="1"/>
</dbReference>
<dbReference type="Gene3D" id="1.20.1270.60">
    <property type="entry name" value="Arfaptin homology (AH) domain/BAR domain"/>
    <property type="match status" value="1"/>
</dbReference>
<dbReference type="InterPro" id="IPR046349">
    <property type="entry name" value="C1-like_sf"/>
</dbReference>
<dbReference type="SUPFAM" id="SSF57889">
    <property type="entry name" value="Cysteine-rich domain"/>
    <property type="match status" value="1"/>
</dbReference>
<dbReference type="FunFam" id="2.30.30.40:FF:000296">
    <property type="entry name" value="Actin polymerization protein Bzz1"/>
    <property type="match status" value="1"/>
</dbReference>
<protein>
    <recommendedName>
        <fullName evidence="7">Protein BZZ1</fullName>
    </recommendedName>
</protein>
<dbReference type="PROSITE" id="PS00479">
    <property type="entry name" value="ZF_DAG_PE_1"/>
    <property type="match status" value="1"/>
</dbReference>
<dbReference type="InterPro" id="IPR001060">
    <property type="entry name" value="FCH_dom"/>
</dbReference>
<feature type="coiled-coil region" evidence="10">
    <location>
        <begin position="321"/>
        <end position="388"/>
    </location>
</feature>
<evidence type="ECO:0000256" key="8">
    <source>
        <dbReference type="PROSITE-ProRule" id="PRU00192"/>
    </source>
</evidence>
<dbReference type="Gene3D" id="3.30.60.20">
    <property type="match status" value="1"/>
</dbReference>
<dbReference type="FunCoup" id="A0A2T2ZWX2">
    <property type="interactions" value="325"/>
</dbReference>
<evidence type="ECO:0000259" key="13">
    <source>
        <dbReference type="PROSITE" id="PS50081"/>
    </source>
</evidence>
<dbReference type="PROSITE" id="PS50081">
    <property type="entry name" value="ZF_DAG_PE_2"/>
    <property type="match status" value="1"/>
</dbReference>
<sequence length="766" mass="83240">MAEVDVAPTFGAELKDGFRPAHAWAANGIAWLDDIQGFYRERSAIERDYAKQLKALASKYFEKKAKKSPGLGVGDTPTMTPGSLESASVTTWTTQLTTLENRAHEHENYGNDLITKVAEPVKILAARFDELRKRHVEYADRLEKERESSNAELRKTKAKYDAVCQEVESKRKKSESSFDKAKAQSAYQQQIIEMNNMKNSYLIAINITNKQKDMYYHEYLPELMNSLQDLNESRVLKLNGLWTTASQLELGMLQSSCTLIETQTQEIARNEPHLDSMMYLQHNMGTFSDPPDKTFEPSPVWHDEPTMVVDETAKIYLRNVLNKSKSQLGDLRREVDKKRREVESAQRVKQKVRQGTDNTDEVTVVASIFALQEELHALERKKVTAEVETSTITSVVGDVTLGAKNHNFKSQTFKIPTNCDLCGERIWGLSAKGFDCRDCGYTCHSKCEMKVPAECPGEQSKEERKKLKQQRQESANALLTPRAGGEQQVAELPSLSRSPTTNSIASSGPGGYAASANRSAVSVMSPTEETPPEVPTSTRPVSTISAAATGGGPRKNRIIAPPPAAYISELPGSAPNGSAVGGGGAAEQQKAKMMYTFEANGEGELTVPEGREVVMLEPDSGSGWVRVRAGYKEGIVPASYLEILPASAPPAAPSSIAPQHTGGTMTSSSARPGSTYSNSGSSIGGGGGGGPLGAKKKGPAVAPRRGAKKLKYVEALYDYTAQSESEHSMVEGERFVLVKEDPGDGWAEVEKGGVTGSVPASYVQAA</sequence>
<comment type="similarity">
    <text evidence="6">Belongs to the BZZ1 family.</text>
</comment>
<dbReference type="SMART" id="SM00109">
    <property type="entry name" value="C1"/>
    <property type="match status" value="1"/>
</dbReference>
<evidence type="ECO:0000313" key="15">
    <source>
        <dbReference type="EMBL" id="PSR78687.1"/>
    </source>
</evidence>
<evidence type="ECO:0000256" key="1">
    <source>
        <dbReference type="ARBA" id="ARBA00022443"/>
    </source>
</evidence>
<feature type="coiled-coil region" evidence="10">
    <location>
        <begin position="128"/>
        <end position="184"/>
    </location>
</feature>
<dbReference type="EMBL" id="KZ678597">
    <property type="protein sequence ID" value="PSR78687.1"/>
    <property type="molecule type" value="Genomic_DNA"/>
</dbReference>
<evidence type="ECO:0000256" key="7">
    <source>
        <dbReference type="ARBA" id="ARBA00074946"/>
    </source>
</evidence>
<dbReference type="SUPFAM" id="SSF103657">
    <property type="entry name" value="BAR/IMD domain-like"/>
    <property type="match status" value="1"/>
</dbReference>
<keyword evidence="4 9" id="KW-0175">Coiled coil</keyword>
<feature type="domain" description="Phorbol-ester/DAG-type" evidence="13">
    <location>
        <begin position="405"/>
        <end position="455"/>
    </location>
</feature>
<dbReference type="Pfam" id="PF00611">
    <property type="entry name" value="FCH"/>
    <property type="match status" value="1"/>
</dbReference>
<feature type="domain" description="F-BAR" evidence="14">
    <location>
        <begin position="8"/>
        <end position="275"/>
    </location>
</feature>
<evidence type="ECO:0000259" key="14">
    <source>
        <dbReference type="PROSITE" id="PS51741"/>
    </source>
</evidence>
<feature type="region of interest" description="Disordered" evidence="11">
    <location>
        <begin position="453"/>
        <end position="556"/>
    </location>
</feature>
<dbReference type="GO" id="GO:0045010">
    <property type="term" value="P:actin nucleation"/>
    <property type="evidence" value="ECO:0007669"/>
    <property type="project" value="UniProtKB-ARBA"/>
</dbReference>
<evidence type="ECO:0000259" key="12">
    <source>
        <dbReference type="PROSITE" id="PS50002"/>
    </source>
</evidence>
<reference evidence="15 16" key="1">
    <citation type="journal article" date="2018" name="Mycol. Prog.">
        <title>Coniella lustricola, a new species from submerged detritus.</title>
        <authorList>
            <person name="Raudabaugh D.B."/>
            <person name="Iturriaga T."/>
            <person name="Carver A."/>
            <person name="Mondo S."/>
            <person name="Pangilinan J."/>
            <person name="Lipzen A."/>
            <person name="He G."/>
            <person name="Amirebrahimi M."/>
            <person name="Grigoriev I.V."/>
            <person name="Miller A.N."/>
        </authorList>
    </citation>
    <scope>NUCLEOTIDE SEQUENCE [LARGE SCALE GENOMIC DNA]</scope>
    <source>
        <strain evidence="15 16">B22-T-1</strain>
    </source>
</reference>
<dbReference type="InterPro" id="IPR002219">
    <property type="entry name" value="PKC_DAG/PE"/>
</dbReference>
<proteinExistence type="inferred from homology"/>
<dbReference type="InterPro" id="IPR035459">
    <property type="entry name" value="Bzz1_SH3_1"/>
</dbReference>
<dbReference type="SMART" id="SM00326">
    <property type="entry name" value="SH3"/>
    <property type="match status" value="2"/>
</dbReference>
<dbReference type="Proteomes" id="UP000241462">
    <property type="component" value="Unassembled WGS sequence"/>
</dbReference>
<evidence type="ECO:0000256" key="5">
    <source>
        <dbReference type="ARBA" id="ARBA00054085"/>
    </source>
</evidence>
<evidence type="ECO:0000256" key="3">
    <source>
        <dbReference type="ARBA" id="ARBA00022833"/>
    </source>
</evidence>
<dbReference type="InterPro" id="IPR036028">
    <property type="entry name" value="SH3-like_dom_sf"/>
</dbReference>
<dbReference type="Gene3D" id="2.30.30.40">
    <property type="entry name" value="SH3 Domains"/>
    <property type="match status" value="2"/>
</dbReference>
<dbReference type="InterPro" id="IPR027267">
    <property type="entry name" value="AH/BAR_dom_sf"/>
</dbReference>
<name>A0A2T2ZWX2_9PEZI</name>
<dbReference type="GO" id="GO:0046872">
    <property type="term" value="F:metal ion binding"/>
    <property type="evidence" value="ECO:0007669"/>
    <property type="project" value="UniProtKB-KW"/>
</dbReference>
<dbReference type="Pfam" id="PF00130">
    <property type="entry name" value="C1_1"/>
    <property type="match status" value="1"/>
</dbReference>
<organism evidence="15 16">
    <name type="scientific">Coniella lustricola</name>
    <dbReference type="NCBI Taxonomy" id="2025994"/>
    <lineage>
        <taxon>Eukaryota</taxon>
        <taxon>Fungi</taxon>
        <taxon>Dikarya</taxon>
        <taxon>Ascomycota</taxon>
        <taxon>Pezizomycotina</taxon>
        <taxon>Sordariomycetes</taxon>
        <taxon>Sordariomycetidae</taxon>
        <taxon>Diaporthales</taxon>
        <taxon>Schizoparmaceae</taxon>
        <taxon>Coniella</taxon>
    </lineage>
</organism>
<dbReference type="PRINTS" id="PR00008">
    <property type="entry name" value="DAGPEDOMAIN"/>
</dbReference>
<feature type="compositionally biased region" description="Low complexity" evidence="11">
    <location>
        <begin position="503"/>
        <end position="528"/>
    </location>
</feature>
<feature type="domain" description="SH3" evidence="12">
    <location>
        <begin position="586"/>
        <end position="646"/>
    </location>
</feature>
<keyword evidence="3" id="KW-0862">Zinc</keyword>
<dbReference type="GO" id="GO:0030864">
    <property type="term" value="C:cortical actin cytoskeleton"/>
    <property type="evidence" value="ECO:0007669"/>
    <property type="project" value="UniProtKB-ARBA"/>
</dbReference>
<keyword evidence="16" id="KW-1185">Reference proteome</keyword>
<gene>
    <name evidence="15" type="ORF">BD289DRAFT_116662</name>
</gene>
<dbReference type="PANTHER" id="PTHR15735:SF21">
    <property type="entry name" value="PROTEIN NERVOUS WRECK"/>
    <property type="match status" value="1"/>
</dbReference>
<dbReference type="Pfam" id="PF14604">
    <property type="entry name" value="SH3_9"/>
    <property type="match status" value="1"/>
</dbReference>
<dbReference type="CDD" id="cd11912">
    <property type="entry name" value="SH3_Bzz1_1"/>
    <property type="match status" value="1"/>
</dbReference>
<dbReference type="AlphaFoldDB" id="A0A2T2ZWX2"/>
<dbReference type="FunFam" id="3.30.60.20:FF:000040">
    <property type="entry name" value="Actin polymerization protein Bzz1"/>
    <property type="match status" value="1"/>
</dbReference>
<dbReference type="SMART" id="SM00055">
    <property type="entry name" value="FCH"/>
    <property type="match status" value="1"/>
</dbReference>
<evidence type="ECO:0000256" key="4">
    <source>
        <dbReference type="ARBA" id="ARBA00023054"/>
    </source>
</evidence>
<feature type="region of interest" description="Disordered" evidence="11">
    <location>
        <begin position="67"/>
        <end position="87"/>
    </location>
</feature>
<comment type="function">
    <text evidence="5">Plays a role in endocytosis and trafficking to the vacuole. Functions with type I myosins to restore polarity of the actin cytoskeleton after NaCl stress.</text>
</comment>